<dbReference type="STRING" id="200378.SAMN05216553_101783"/>
<dbReference type="InterPro" id="IPR007575">
    <property type="entry name" value="SchA_CurD-like"/>
</dbReference>
<feature type="domain" description="SchA/CurD-like" evidence="1">
    <location>
        <begin position="25"/>
        <end position="130"/>
    </location>
</feature>
<evidence type="ECO:0000313" key="3">
    <source>
        <dbReference type="Proteomes" id="UP000199623"/>
    </source>
</evidence>
<dbReference type="Proteomes" id="UP000199623">
    <property type="component" value="Unassembled WGS sequence"/>
</dbReference>
<protein>
    <submittedName>
        <fullName evidence="2">SchA/CurD like domain-containing protein</fullName>
    </submittedName>
</protein>
<dbReference type="Pfam" id="PF04486">
    <property type="entry name" value="SchA_CurD"/>
    <property type="match status" value="1"/>
</dbReference>
<gene>
    <name evidence="2" type="ORF">SAMN05216553_101783</name>
</gene>
<reference evidence="3" key="1">
    <citation type="submission" date="2016-10" db="EMBL/GenBank/DDBJ databases">
        <authorList>
            <person name="Varghese N."/>
            <person name="Submissions S."/>
        </authorList>
    </citation>
    <scope>NUCLEOTIDE SEQUENCE [LARGE SCALE GENOMIC DNA]</scope>
    <source>
        <strain evidence="3">CGMCC 4.3506</strain>
    </source>
</reference>
<keyword evidence="3" id="KW-1185">Reference proteome</keyword>
<sequence>MSEQLLSGHCGGFPAVTMTRDRIVDRYALTFPVRTGSEEVVAEILSRYAVLPEHGAEWSLLERTSVFMAGRVVVRVVDITCPPSEAVRYLARQPHVQALEQRLQPYLLDDRDPTDEASLRRFVAATVMRVASGNGRTGRLPRRAVLYESLPGHAGELARRLAGITVACGGTTVFRRRDLVVHLIESDDETPPVPLVGLVAPFARVAQPMTLVTDRSAGVVE</sequence>
<dbReference type="AlphaFoldDB" id="A0A1G7LBT9"/>
<name>A0A1G7LBT9_9PSEU</name>
<evidence type="ECO:0000313" key="2">
    <source>
        <dbReference type="EMBL" id="SDF46987.1"/>
    </source>
</evidence>
<evidence type="ECO:0000259" key="1">
    <source>
        <dbReference type="Pfam" id="PF04486"/>
    </source>
</evidence>
<dbReference type="OrthoDB" id="3553699at2"/>
<accession>A0A1G7LBT9</accession>
<organism evidence="2 3">
    <name type="scientific">Lentzea fradiae</name>
    <dbReference type="NCBI Taxonomy" id="200378"/>
    <lineage>
        <taxon>Bacteria</taxon>
        <taxon>Bacillati</taxon>
        <taxon>Actinomycetota</taxon>
        <taxon>Actinomycetes</taxon>
        <taxon>Pseudonocardiales</taxon>
        <taxon>Pseudonocardiaceae</taxon>
        <taxon>Lentzea</taxon>
    </lineage>
</organism>
<dbReference type="EMBL" id="FNCC01000001">
    <property type="protein sequence ID" value="SDF46987.1"/>
    <property type="molecule type" value="Genomic_DNA"/>
</dbReference>
<proteinExistence type="predicted"/>
<dbReference type="RefSeq" id="WP_090045582.1">
    <property type="nucleotide sequence ID" value="NZ_FNCC01000001.1"/>
</dbReference>